<proteinExistence type="predicted"/>
<dbReference type="Pfam" id="PF09524">
    <property type="entry name" value="Phg_2220_C"/>
    <property type="match status" value="1"/>
</dbReference>
<feature type="domain" description="Phage conserved hypothetical protein C-terminal" evidence="1">
    <location>
        <begin position="232"/>
        <end position="303"/>
    </location>
</feature>
<name>A0A6V8SBT4_9CLOT</name>
<reference evidence="2 3" key="1">
    <citation type="submission" date="2020-07" db="EMBL/GenBank/DDBJ databases">
        <title>A new beta-1,3-glucan-decomposing anaerobic bacterium isolated from anoxic soil subjected to biological soil disinfestation.</title>
        <authorList>
            <person name="Ueki A."/>
            <person name="Tonouchi A."/>
        </authorList>
    </citation>
    <scope>NUCLEOTIDE SEQUENCE [LARGE SCALE GENOMIC DNA]</scope>
    <source>
        <strain evidence="2 3">TW1</strain>
    </source>
</reference>
<dbReference type="Proteomes" id="UP000580568">
    <property type="component" value="Unassembled WGS sequence"/>
</dbReference>
<organism evidence="2 3">
    <name type="scientific">Clostridium fungisolvens</name>
    <dbReference type="NCBI Taxonomy" id="1604897"/>
    <lineage>
        <taxon>Bacteria</taxon>
        <taxon>Bacillati</taxon>
        <taxon>Bacillota</taxon>
        <taxon>Clostridia</taxon>
        <taxon>Eubacteriales</taxon>
        <taxon>Clostridiaceae</taxon>
        <taxon>Clostridium</taxon>
    </lineage>
</organism>
<dbReference type="InterPro" id="IPR011741">
    <property type="entry name" value="Phg_2220_C"/>
</dbReference>
<comment type="caution">
    <text evidence="2">The sequence shown here is derived from an EMBL/GenBank/DDBJ whole genome shotgun (WGS) entry which is preliminary data.</text>
</comment>
<dbReference type="NCBIfam" id="TIGR02220">
    <property type="entry name" value="phg_TIGR02220"/>
    <property type="match status" value="1"/>
</dbReference>
<sequence>MKYNVMGFSQEKLIEKGLDLKDAALLRYLIDFIGTDKMRKEIVEGEVYYWIKYDGVVKKYPILGFNNVDSVYRRLKKFVRLKILKHLTIRANGTYSYYAFGEDYLDLISSTSHAKATGKEYSHKVKKNVSNNLIENKFEMDVDLNNDSIEEERKDNKITVEKNIEGTSIINSDEKFSMDGLKFLGGKDNNPAAIEWKYGPNNYSINNYSIKNNIYKKKDKEDKVKDNIIKQIVDYLNLKGNMNYKHTSAITIKNIKARLNEGFILNDFYKVIDNKFLEWYETDMERFLRPETLFGNKFEGYLNQKPITKRDNEKSFVAENESRPNAGMYKLLD</sequence>
<dbReference type="RefSeq" id="WP_244638106.1">
    <property type="nucleotide sequence ID" value="NZ_BLZR01000001.1"/>
</dbReference>
<evidence type="ECO:0000313" key="2">
    <source>
        <dbReference type="EMBL" id="GFP74677.1"/>
    </source>
</evidence>
<evidence type="ECO:0000313" key="3">
    <source>
        <dbReference type="Proteomes" id="UP000580568"/>
    </source>
</evidence>
<gene>
    <name evidence="2" type="ORF">bsdtw1_00732</name>
</gene>
<keyword evidence="3" id="KW-1185">Reference proteome</keyword>
<dbReference type="EMBL" id="BLZR01000001">
    <property type="protein sequence ID" value="GFP74677.1"/>
    <property type="molecule type" value="Genomic_DNA"/>
</dbReference>
<dbReference type="AlphaFoldDB" id="A0A6V8SBT4"/>
<protein>
    <recommendedName>
        <fullName evidence="1">Phage conserved hypothetical protein C-terminal domain-containing protein</fullName>
    </recommendedName>
</protein>
<evidence type="ECO:0000259" key="1">
    <source>
        <dbReference type="Pfam" id="PF09524"/>
    </source>
</evidence>
<accession>A0A6V8SBT4</accession>